<dbReference type="PANTHER" id="PTHR43320:SF3">
    <property type="entry name" value="CARBOHYDRATE KINASE PFKB DOMAIN-CONTAINING PROTEIN"/>
    <property type="match status" value="1"/>
</dbReference>
<dbReference type="Pfam" id="PF00294">
    <property type="entry name" value="PfkB"/>
    <property type="match status" value="1"/>
</dbReference>
<dbReference type="GO" id="GO:0016301">
    <property type="term" value="F:kinase activity"/>
    <property type="evidence" value="ECO:0007669"/>
    <property type="project" value="UniProtKB-KW"/>
</dbReference>
<keyword evidence="6" id="KW-1185">Reference proteome</keyword>
<comment type="caution">
    <text evidence="5">The sequence shown here is derived from an EMBL/GenBank/DDBJ whole genome shotgun (WGS) entry which is preliminary data.</text>
</comment>
<dbReference type="RefSeq" id="WP_054971150.1">
    <property type="nucleotide sequence ID" value="NZ_LJCO01000096.1"/>
</dbReference>
<dbReference type="STRING" id="471514.AN477_21010"/>
<dbReference type="InterPro" id="IPR002173">
    <property type="entry name" value="Carboh/pur_kinase_PfkB_CS"/>
</dbReference>
<reference evidence="5 6" key="1">
    <citation type="submission" date="2015-09" db="EMBL/GenBank/DDBJ databases">
        <title>Draft genome sequence of Alicyclobacillus ferrooxydans DSM 22381.</title>
        <authorList>
            <person name="Hemp J."/>
        </authorList>
    </citation>
    <scope>NUCLEOTIDE SEQUENCE [LARGE SCALE GENOMIC DNA]</scope>
    <source>
        <strain evidence="5 6">TC-34</strain>
    </source>
</reference>
<dbReference type="CDD" id="cd01166">
    <property type="entry name" value="KdgK"/>
    <property type="match status" value="1"/>
</dbReference>
<comment type="similarity">
    <text evidence="1">Belongs to the carbohydrate kinase PfkB family.</text>
</comment>
<name>A0A0N8PN82_9BACL</name>
<dbReference type="Proteomes" id="UP000050482">
    <property type="component" value="Unassembled WGS sequence"/>
</dbReference>
<evidence type="ECO:0000256" key="1">
    <source>
        <dbReference type="ARBA" id="ARBA00010688"/>
    </source>
</evidence>
<dbReference type="InterPro" id="IPR011611">
    <property type="entry name" value="PfkB_dom"/>
</dbReference>
<dbReference type="InterPro" id="IPR029056">
    <property type="entry name" value="Ribokinase-like"/>
</dbReference>
<evidence type="ECO:0000313" key="6">
    <source>
        <dbReference type="Proteomes" id="UP000050482"/>
    </source>
</evidence>
<evidence type="ECO:0000259" key="4">
    <source>
        <dbReference type="Pfam" id="PF00294"/>
    </source>
</evidence>
<evidence type="ECO:0000256" key="2">
    <source>
        <dbReference type="ARBA" id="ARBA00022679"/>
    </source>
</evidence>
<dbReference type="PANTHER" id="PTHR43320">
    <property type="entry name" value="SUGAR KINASE"/>
    <property type="match status" value="1"/>
</dbReference>
<dbReference type="SUPFAM" id="SSF53613">
    <property type="entry name" value="Ribokinase-like"/>
    <property type="match status" value="1"/>
</dbReference>
<gene>
    <name evidence="5" type="ORF">AN477_21010</name>
</gene>
<sequence>MRTDESFTPKPRILTFGEPLVAMVPDAPGVVSPMHQFRPYPVGAELNTAVGLARLGLHPVVACCVGADPFGSLIRSAARSEGIDISEVQVSTAGSTAVMFKQRSGLQMNTSVYYYRSASPMAMGEWNPEAVQERIVTDNFDWVHATGITWMISNQCRNVATDLFRIAHQRGVPVSFDINVRLKLAAAEGWRQLIQEVLPFVTWLFIGDEEADLLFATTHAREIEAECLNHGFNGVGVVVKRGDKGATVSTGGTEITVSARRVAAVVDTVGAGDGFNAGFIAGLLRDGSVDEALSLGTIVGAYAVTSIGDYHGYPTWTEALQELRGIQGVPR</sequence>
<feature type="domain" description="Carbohydrate kinase PfkB" evidence="4">
    <location>
        <begin position="13"/>
        <end position="315"/>
    </location>
</feature>
<keyword evidence="2" id="KW-0808">Transferase</keyword>
<keyword evidence="3" id="KW-0418">Kinase</keyword>
<dbReference type="PATRIC" id="fig|471514.4.peg.1701"/>
<accession>A0A0N8PN82</accession>
<dbReference type="Gene3D" id="3.40.1190.20">
    <property type="match status" value="1"/>
</dbReference>
<dbReference type="AlphaFoldDB" id="A0A0N8PN82"/>
<evidence type="ECO:0000313" key="5">
    <source>
        <dbReference type="EMBL" id="KPV40797.1"/>
    </source>
</evidence>
<dbReference type="EMBL" id="LJCO01000096">
    <property type="protein sequence ID" value="KPV40797.1"/>
    <property type="molecule type" value="Genomic_DNA"/>
</dbReference>
<dbReference type="PROSITE" id="PS00584">
    <property type="entry name" value="PFKB_KINASES_2"/>
    <property type="match status" value="1"/>
</dbReference>
<dbReference type="OrthoDB" id="9813569at2"/>
<proteinExistence type="inferred from homology"/>
<organism evidence="5 6">
    <name type="scientific">Alicyclobacillus ferrooxydans</name>
    <dbReference type="NCBI Taxonomy" id="471514"/>
    <lineage>
        <taxon>Bacteria</taxon>
        <taxon>Bacillati</taxon>
        <taxon>Bacillota</taxon>
        <taxon>Bacilli</taxon>
        <taxon>Bacillales</taxon>
        <taxon>Alicyclobacillaceae</taxon>
        <taxon>Alicyclobacillus</taxon>
    </lineage>
</organism>
<dbReference type="InterPro" id="IPR052700">
    <property type="entry name" value="Carb_kinase_PfkB-like"/>
</dbReference>
<protein>
    <recommendedName>
        <fullName evidence="4">Carbohydrate kinase PfkB domain-containing protein</fullName>
    </recommendedName>
</protein>
<evidence type="ECO:0000256" key="3">
    <source>
        <dbReference type="ARBA" id="ARBA00022777"/>
    </source>
</evidence>